<evidence type="ECO:0000313" key="3">
    <source>
        <dbReference type="EMBL" id="PAV64359.1"/>
    </source>
</evidence>
<dbReference type="OrthoDB" id="5838873at2759"/>
<dbReference type="Gene3D" id="1.25.40.10">
    <property type="entry name" value="Tetratricopeptide repeat domain"/>
    <property type="match status" value="1"/>
</dbReference>
<evidence type="ECO:0000313" key="4">
    <source>
        <dbReference type="Proteomes" id="UP000218231"/>
    </source>
</evidence>
<dbReference type="AlphaFoldDB" id="A0A2A2JS05"/>
<dbReference type="GO" id="GO:0008017">
    <property type="term" value="F:microtubule binding"/>
    <property type="evidence" value="ECO:0007669"/>
    <property type="project" value="TreeGrafter"/>
</dbReference>
<comment type="caution">
    <text evidence="3">The sequence shown here is derived from an EMBL/GenBank/DDBJ whole genome shotgun (WGS) entry which is preliminary data.</text>
</comment>
<dbReference type="PROSITE" id="PS50005">
    <property type="entry name" value="TPR"/>
    <property type="match status" value="1"/>
</dbReference>
<sequence>MAETSIDSIKTQSDSCSTATDDSHSLDFCDLPDLITRFEGLKTIESPDFEKLYSTANVAHKIAQKTKNKAEEIKYLKEARLSALAAHEVKPDSFSALKILCSATGKLAEESSKANRIRLGFEFKDYLDKANAMCRDSYEMLHMRARFHYHVCTLSTAERLIGKTFGLIPECSLEQAIADFLQAERVESDCPENAYFLGKTYLAAGNREEARKWIQKAASADPNEYEADNAGMIEDARALLQSDTFRDGS</sequence>
<dbReference type="GO" id="GO:0097431">
    <property type="term" value="C:mitotic spindle pole"/>
    <property type="evidence" value="ECO:0007669"/>
    <property type="project" value="TreeGrafter"/>
</dbReference>
<dbReference type="InterPro" id="IPR011990">
    <property type="entry name" value="TPR-like_helical_dom_sf"/>
</dbReference>
<gene>
    <name evidence="3" type="ORF">WR25_20491</name>
</gene>
<dbReference type="PANTHER" id="PTHR16056:SF36">
    <property type="entry name" value="TETRATRICOPEPTIDE REPEAT PROTEIN"/>
    <property type="match status" value="1"/>
</dbReference>
<protein>
    <submittedName>
        <fullName evidence="3">Uncharacterized protein</fullName>
    </submittedName>
</protein>
<accession>A0A2A2JS05</accession>
<feature type="compositionally biased region" description="Polar residues" evidence="2">
    <location>
        <begin position="1"/>
        <end position="20"/>
    </location>
</feature>
<dbReference type="InterPro" id="IPR019734">
    <property type="entry name" value="TPR_rpt"/>
</dbReference>
<dbReference type="Pfam" id="PF21033">
    <property type="entry name" value="RMD1-3"/>
    <property type="match status" value="1"/>
</dbReference>
<reference evidence="3 4" key="1">
    <citation type="journal article" date="2017" name="Curr. Biol.">
        <title>Genome architecture and evolution of a unichromosomal asexual nematode.</title>
        <authorList>
            <person name="Fradin H."/>
            <person name="Zegar C."/>
            <person name="Gutwein M."/>
            <person name="Lucas J."/>
            <person name="Kovtun M."/>
            <person name="Corcoran D."/>
            <person name="Baugh L.R."/>
            <person name="Kiontke K."/>
            <person name="Gunsalus K."/>
            <person name="Fitch D.H."/>
            <person name="Piano F."/>
        </authorList>
    </citation>
    <scope>NUCLEOTIDE SEQUENCE [LARGE SCALE GENOMIC DNA]</scope>
    <source>
        <strain evidence="3">PF1309</strain>
    </source>
</reference>
<name>A0A2A2JS05_9BILA</name>
<dbReference type="InterPro" id="IPR049039">
    <property type="entry name" value="RMD1-3_a_helical_rpt"/>
</dbReference>
<dbReference type="GO" id="GO:0005876">
    <property type="term" value="C:spindle microtubule"/>
    <property type="evidence" value="ECO:0007669"/>
    <property type="project" value="TreeGrafter"/>
</dbReference>
<dbReference type="PANTHER" id="PTHR16056">
    <property type="entry name" value="REGULATOR OF MICROTUBULE DYNAMICS PROTEIN"/>
    <property type="match status" value="1"/>
</dbReference>
<evidence type="ECO:0000256" key="2">
    <source>
        <dbReference type="SAM" id="MobiDB-lite"/>
    </source>
</evidence>
<keyword evidence="4" id="KW-1185">Reference proteome</keyword>
<keyword evidence="1" id="KW-0802">TPR repeat</keyword>
<dbReference type="EMBL" id="LIAE01010265">
    <property type="protein sequence ID" value="PAV64359.1"/>
    <property type="molecule type" value="Genomic_DNA"/>
</dbReference>
<feature type="repeat" description="TPR" evidence="1">
    <location>
        <begin position="191"/>
        <end position="224"/>
    </location>
</feature>
<proteinExistence type="predicted"/>
<evidence type="ECO:0000256" key="1">
    <source>
        <dbReference type="PROSITE-ProRule" id="PRU00339"/>
    </source>
</evidence>
<feature type="region of interest" description="Disordered" evidence="2">
    <location>
        <begin position="1"/>
        <end position="22"/>
    </location>
</feature>
<dbReference type="GO" id="GO:0005739">
    <property type="term" value="C:mitochondrion"/>
    <property type="evidence" value="ECO:0007669"/>
    <property type="project" value="TreeGrafter"/>
</dbReference>
<organism evidence="3 4">
    <name type="scientific">Diploscapter pachys</name>
    <dbReference type="NCBI Taxonomy" id="2018661"/>
    <lineage>
        <taxon>Eukaryota</taxon>
        <taxon>Metazoa</taxon>
        <taxon>Ecdysozoa</taxon>
        <taxon>Nematoda</taxon>
        <taxon>Chromadorea</taxon>
        <taxon>Rhabditida</taxon>
        <taxon>Rhabditina</taxon>
        <taxon>Rhabditomorpha</taxon>
        <taxon>Rhabditoidea</taxon>
        <taxon>Rhabditidae</taxon>
        <taxon>Diploscapter</taxon>
    </lineage>
</organism>
<dbReference type="Proteomes" id="UP000218231">
    <property type="component" value="Unassembled WGS sequence"/>
</dbReference>
<dbReference type="SUPFAM" id="SSF48452">
    <property type="entry name" value="TPR-like"/>
    <property type="match status" value="1"/>
</dbReference>